<sequence length="149" mass="17436">MITVAWFPLYFRTVLFVNAGFHVFGFQFELKMSERTKDGPGESFTRVYMLGKVEVCRRGTYINTYQISTKRVNTALEKKKRSTKIQDERGKSGGKKEIDVESINKIIDHIAKFPTYVFHYYRSETEAKFSPYDLTERKMSLCKTQKSQS</sequence>
<keyword evidence="1" id="KW-0812">Transmembrane</keyword>
<feature type="transmembrane region" description="Helical" evidence="1">
    <location>
        <begin position="6"/>
        <end position="26"/>
    </location>
</feature>
<dbReference type="PANTHER" id="PTHR10773:SF19">
    <property type="match status" value="1"/>
</dbReference>
<organism evidence="2 3">
    <name type="scientific">Ceutorhynchus assimilis</name>
    <name type="common">cabbage seed weevil</name>
    <dbReference type="NCBI Taxonomy" id="467358"/>
    <lineage>
        <taxon>Eukaryota</taxon>
        <taxon>Metazoa</taxon>
        <taxon>Ecdysozoa</taxon>
        <taxon>Arthropoda</taxon>
        <taxon>Hexapoda</taxon>
        <taxon>Insecta</taxon>
        <taxon>Pterygota</taxon>
        <taxon>Neoptera</taxon>
        <taxon>Endopterygota</taxon>
        <taxon>Coleoptera</taxon>
        <taxon>Polyphaga</taxon>
        <taxon>Cucujiformia</taxon>
        <taxon>Curculionidae</taxon>
        <taxon>Ceutorhynchinae</taxon>
        <taxon>Ceutorhynchus</taxon>
    </lineage>
</organism>
<keyword evidence="1" id="KW-0472">Membrane</keyword>
<keyword evidence="1" id="KW-1133">Transmembrane helix</keyword>
<name>A0A9P0GS68_9CUCU</name>
<evidence type="ECO:0000313" key="2">
    <source>
        <dbReference type="EMBL" id="CAH1128844.1"/>
    </source>
</evidence>
<keyword evidence="3" id="KW-1185">Reference proteome</keyword>
<gene>
    <name evidence="2" type="ORF">CEUTPL_LOCUS7566</name>
</gene>
<dbReference type="AlphaFoldDB" id="A0A9P0GS68"/>
<protein>
    <submittedName>
        <fullName evidence="2">Uncharacterized protein</fullName>
    </submittedName>
</protein>
<evidence type="ECO:0000256" key="1">
    <source>
        <dbReference type="SAM" id="Phobius"/>
    </source>
</evidence>
<dbReference type="PANTHER" id="PTHR10773">
    <property type="entry name" value="DNA-DIRECTED RNA POLYMERASES I, II, AND III SUBUNIT RPABC2"/>
    <property type="match status" value="1"/>
</dbReference>
<dbReference type="OrthoDB" id="6420725at2759"/>
<dbReference type="Proteomes" id="UP001152799">
    <property type="component" value="Chromosome 3"/>
</dbReference>
<evidence type="ECO:0000313" key="3">
    <source>
        <dbReference type="Proteomes" id="UP001152799"/>
    </source>
</evidence>
<reference evidence="2" key="1">
    <citation type="submission" date="2022-01" db="EMBL/GenBank/DDBJ databases">
        <authorList>
            <person name="King R."/>
        </authorList>
    </citation>
    <scope>NUCLEOTIDE SEQUENCE</scope>
</reference>
<proteinExistence type="predicted"/>
<accession>A0A9P0GS68</accession>
<dbReference type="EMBL" id="OU892279">
    <property type="protein sequence ID" value="CAH1128844.1"/>
    <property type="molecule type" value="Genomic_DNA"/>
</dbReference>